<feature type="non-terminal residue" evidence="2">
    <location>
        <position position="1"/>
    </location>
</feature>
<accession>A0A6A5Z2P4</accession>
<protein>
    <recommendedName>
        <fullName evidence="4">Apple domain-containing protein</fullName>
    </recommendedName>
</protein>
<feature type="non-terminal residue" evidence="2">
    <location>
        <position position="377"/>
    </location>
</feature>
<evidence type="ECO:0000313" key="2">
    <source>
        <dbReference type="EMBL" id="KAF2113283.1"/>
    </source>
</evidence>
<evidence type="ECO:0000256" key="1">
    <source>
        <dbReference type="SAM" id="Phobius"/>
    </source>
</evidence>
<name>A0A6A5Z2P4_9PLEO</name>
<keyword evidence="1" id="KW-1133">Transmembrane helix</keyword>
<gene>
    <name evidence="2" type="ORF">BDV96DRAFT_475160</name>
</gene>
<keyword evidence="1" id="KW-0472">Membrane</keyword>
<dbReference type="Proteomes" id="UP000799770">
    <property type="component" value="Unassembled WGS sequence"/>
</dbReference>
<proteinExistence type="predicted"/>
<feature type="transmembrane region" description="Helical" evidence="1">
    <location>
        <begin position="344"/>
        <end position="367"/>
    </location>
</feature>
<evidence type="ECO:0000313" key="3">
    <source>
        <dbReference type="Proteomes" id="UP000799770"/>
    </source>
</evidence>
<evidence type="ECO:0008006" key="4">
    <source>
        <dbReference type="Google" id="ProtNLM"/>
    </source>
</evidence>
<dbReference type="AlphaFoldDB" id="A0A6A5Z2P4"/>
<dbReference type="EMBL" id="ML977328">
    <property type="protein sequence ID" value="KAF2113283.1"/>
    <property type="molecule type" value="Genomic_DNA"/>
</dbReference>
<dbReference type="OrthoDB" id="3943216at2759"/>
<keyword evidence="3" id="KW-1185">Reference proteome</keyword>
<sequence length="377" mass="40284">ERIESRDVAIRADTPCPSGYTSHNGLNFTTYCEQNNPWNDAMAPFLVPSMEECMERCSRYWGDGEGCYGVVWREDQNCWLRNSATGTANLTPLQGIHSALVQSSQMKPLNKACPYADLSTHDVNGSYSGIGYTVHCGTDIGDDADICWDDEPECLPSPFQGYFHATSLDDCLNICVTQHPLCRAVAYNPTLEMGYANCWPKTSFPNTLGAPGGNRTMHTATITTIEQIDTTCPSNDQYTATGNKQFDIHCGQLNQGVNITSLHTRNVTACMDACAASNKNCVGVLFDSSLAGGLSNCYLQNTTSVITDQTSATYAVLAGTTLPTSSPSTAPLPSSSDSGSSSKAWIAGPVIGGIAGIAIIAAAFFLWRRKKAGTAAA</sequence>
<keyword evidence="1" id="KW-0812">Transmembrane</keyword>
<organism evidence="2 3">
    <name type="scientific">Lophiotrema nucula</name>
    <dbReference type="NCBI Taxonomy" id="690887"/>
    <lineage>
        <taxon>Eukaryota</taxon>
        <taxon>Fungi</taxon>
        <taxon>Dikarya</taxon>
        <taxon>Ascomycota</taxon>
        <taxon>Pezizomycotina</taxon>
        <taxon>Dothideomycetes</taxon>
        <taxon>Pleosporomycetidae</taxon>
        <taxon>Pleosporales</taxon>
        <taxon>Lophiotremataceae</taxon>
        <taxon>Lophiotrema</taxon>
    </lineage>
</organism>
<reference evidence="2" key="1">
    <citation type="journal article" date="2020" name="Stud. Mycol.">
        <title>101 Dothideomycetes genomes: a test case for predicting lifestyles and emergence of pathogens.</title>
        <authorList>
            <person name="Haridas S."/>
            <person name="Albert R."/>
            <person name="Binder M."/>
            <person name="Bloem J."/>
            <person name="Labutti K."/>
            <person name="Salamov A."/>
            <person name="Andreopoulos B."/>
            <person name="Baker S."/>
            <person name="Barry K."/>
            <person name="Bills G."/>
            <person name="Bluhm B."/>
            <person name="Cannon C."/>
            <person name="Castanera R."/>
            <person name="Culley D."/>
            <person name="Daum C."/>
            <person name="Ezra D."/>
            <person name="Gonzalez J."/>
            <person name="Henrissat B."/>
            <person name="Kuo A."/>
            <person name="Liang C."/>
            <person name="Lipzen A."/>
            <person name="Lutzoni F."/>
            <person name="Magnuson J."/>
            <person name="Mondo S."/>
            <person name="Nolan M."/>
            <person name="Ohm R."/>
            <person name="Pangilinan J."/>
            <person name="Park H.-J."/>
            <person name="Ramirez L."/>
            <person name="Alfaro M."/>
            <person name="Sun H."/>
            <person name="Tritt A."/>
            <person name="Yoshinaga Y."/>
            <person name="Zwiers L.-H."/>
            <person name="Turgeon B."/>
            <person name="Goodwin S."/>
            <person name="Spatafora J."/>
            <person name="Crous P."/>
            <person name="Grigoriev I."/>
        </authorList>
    </citation>
    <scope>NUCLEOTIDE SEQUENCE</scope>
    <source>
        <strain evidence="2">CBS 627.86</strain>
    </source>
</reference>